<evidence type="ECO:0000313" key="2">
    <source>
        <dbReference type="EMBL" id="PTN03348.1"/>
    </source>
</evidence>
<gene>
    <name evidence="2" type="ORF">C8N32_103191</name>
</gene>
<reference evidence="2 3" key="1">
    <citation type="submission" date="2018-04" db="EMBL/GenBank/DDBJ databases">
        <title>Genomic Encyclopedia of Archaeal and Bacterial Type Strains, Phase II (KMG-II): from individual species to whole genera.</title>
        <authorList>
            <person name="Goeker M."/>
        </authorList>
    </citation>
    <scope>NUCLEOTIDE SEQUENCE [LARGE SCALE GENOMIC DNA]</scope>
    <source>
        <strain evidence="2 3">DSM 18064</strain>
    </source>
</reference>
<organism evidence="2 3">
    <name type="scientific">Rhodovulum imhoffii</name>
    <dbReference type="NCBI Taxonomy" id="365340"/>
    <lineage>
        <taxon>Bacteria</taxon>
        <taxon>Pseudomonadati</taxon>
        <taxon>Pseudomonadota</taxon>
        <taxon>Alphaproteobacteria</taxon>
        <taxon>Rhodobacterales</taxon>
        <taxon>Paracoccaceae</taxon>
        <taxon>Rhodovulum</taxon>
    </lineage>
</organism>
<evidence type="ECO:0000313" key="3">
    <source>
        <dbReference type="Proteomes" id="UP000243859"/>
    </source>
</evidence>
<keyword evidence="1" id="KW-0472">Membrane</keyword>
<name>A0A2T5BV04_9RHOB</name>
<sequence length="97" mass="10643">MQDPDPTIDALREEIAALRAEVSTLNQHRFIRVHNSIWRLMGVQVLRGLAMGFGTVAGGTIIVSAIAYSLSQIDFIPIIGDWASEIAREIQSGIKPQ</sequence>
<protein>
    <submittedName>
        <fullName evidence="2">Uncharacterized protein</fullName>
    </submittedName>
</protein>
<feature type="transmembrane region" description="Helical" evidence="1">
    <location>
        <begin position="49"/>
        <end position="70"/>
    </location>
</feature>
<dbReference type="Proteomes" id="UP000243859">
    <property type="component" value="Unassembled WGS sequence"/>
</dbReference>
<evidence type="ECO:0000256" key="1">
    <source>
        <dbReference type="SAM" id="Phobius"/>
    </source>
</evidence>
<comment type="caution">
    <text evidence="2">The sequence shown here is derived from an EMBL/GenBank/DDBJ whole genome shotgun (WGS) entry which is preliminary data.</text>
</comment>
<keyword evidence="1" id="KW-1133">Transmembrane helix</keyword>
<dbReference type="InterPro" id="IPR043723">
    <property type="entry name" value="DUF5665"/>
</dbReference>
<dbReference type="RefSeq" id="WP_107891184.1">
    <property type="nucleotide sequence ID" value="NZ_NHSI01000060.1"/>
</dbReference>
<keyword evidence="3" id="KW-1185">Reference proteome</keyword>
<proteinExistence type="predicted"/>
<dbReference type="OrthoDB" id="7859841at2"/>
<dbReference type="EMBL" id="QAAA01000003">
    <property type="protein sequence ID" value="PTN03348.1"/>
    <property type="molecule type" value="Genomic_DNA"/>
</dbReference>
<keyword evidence="1" id="KW-0812">Transmembrane</keyword>
<dbReference type="AlphaFoldDB" id="A0A2T5BV04"/>
<dbReference type="Pfam" id="PF18910">
    <property type="entry name" value="DUF5665"/>
    <property type="match status" value="1"/>
</dbReference>
<accession>A0A2T5BV04</accession>